<dbReference type="KEGG" id="ter:Tery_4992"/>
<dbReference type="SUPFAM" id="SSF55961">
    <property type="entry name" value="Bet v1-like"/>
    <property type="match status" value="1"/>
</dbReference>
<keyword evidence="3" id="KW-0560">Oxidoreductase</keyword>
<keyword evidence="1" id="KW-0001">2Fe-2S</keyword>
<dbReference type="GO" id="GO:0016705">
    <property type="term" value="F:oxidoreductase activity, acting on paired donors, with incorporation or reduction of molecular oxygen"/>
    <property type="evidence" value="ECO:0007669"/>
    <property type="project" value="UniProtKB-ARBA"/>
</dbReference>
<dbReference type="PROSITE" id="PS51296">
    <property type="entry name" value="RIESKE"/>
    <property type="match status" value="1"/>
</dbReference>
<dbReference type="InterPro" id="IPR017941">
    <property type="entry name" value="Rieske_2Fe-2S"/>
</dbReference>
<dbReference type="GO" id="GO:0051537">
    <property type="term" value="F:2 iron, 2 sulfur cluster binding"/>
    <property type="evidence" value="ECO:0007669"/>
    <property type="project" value="UniProtKB-KW"/>
</dbReference>
<dbReference type="InterPro" id="IPR036922">
    <property type="entry name" value="Rieske_2Fe-2S_sf"/>
</dbReference>
<keyword evidence="2" id="KW-0479">Metal-binding</keyword>
<dbReference type="AlphaFoldDB" id="Q10V18"/>
<dbReference type="PANTHER" id="PTHR21266:SF60">
    <property type="entry name" value="3-KETOSTEROID-9-ALPHA-MONOOXYGENASE, OXYGENASE COMPONENT"/>
    <property type="match status" value="1"/>
</dbReference>
<dbReference type="SUPFAM" id="SSF50022">
    <property type="entry name" value="ISP domain"/>
    <property type="match status" value="1"/>
</dbReference>
<evidence type="ECO:0000256" key="3">
    <source>
        <dbReference type="ARBA" id="ARBA00023002"/>
    </source>
</evidence>
<keyword evidence="4" id="KW-0408">Iron</keyword>
<reference evidence="7" key="1">
    <citation type="submission" date="2006-06" db="EMBL/GenBank/DDBJ databases">
        <title>Complete sequence of Trichodesmium erythraeum IMS101.</title>
        <authorList>
            <consortium name="US DOE Joint Genome Institute"/>
            <person name="Copeland A."/>
            <person name="Lucas S."/>
            <person name="Lapidus A."/>
            <person name="Barry K."/>
            <person name="Detter J.C."/>
            <person name="Glavina del Rio T."/>
            <person name="Hammon N."/>
            <person name="Israni S."/>
            <person name="Dalin E."/>
            <person name="Tice H."/>
            <person name="Pitluck S."/>
            <person name="Kiss H."/>
            <person name="Munk A.C."/>
            <person name="Brettin T."/>
            <person name="Bruce D."/>
            <person name="Han C."/>
            <person name="Tapia R."/>
            <person name="Gilna P."/>
            <person name="Schmutz J."/>
            <person name="Larimer F."/>
            <person name="Land M."/>
            <person name="Hauser L."/>
            <person name="Kyrpides N."/>
            <person name="Kim E."/>
            <person name="Richardson P."/>
        </authorList>
    </citation>
    <scope>NUCLEOTIDE SEQUENCE [LARGE SCALE GENOMIC DNA]</scope>
    <source>
        <strain evidence="7">IMS101</strain>
    </source>
</reference>
<sequence length="366" mass="42588">MLQRNQKIKNLQTNSCDRSSSFDLRKIGLNPNFWYPLAQSKELKKEKPHQVSFGGEPIVLVRTKSNQIFALEDRCAHRQIPLSMGVVCGEKITCTYHGWQYDQTGKIAKVSYLPKNCSLPKGVKSYPCKEAYNHIFVFPGKVELAETVPFPEIKNWSNNEYKTMYFSRRVNCHYSFMKENLMDMNHQFLHRKFMGKVKPTIIENSQGENWVEAKYKFSGEPHPSANLVLAAGRKEDSSSEDLDFDIMTIRTEYPYQTLKVCPPNSENPLLNLWVVYIPVDQEQKINHSFGMLMIRKPKIPGLINLLWPLMRYFTQVIFTEDKLAVETEQKAYDIQGEDRNQEVFPLILDVRELLYKKGVSLFPKIK</sequence>
<dbReference type="Gene3D" id="2.102.10.10">
    <property type="entry name" value="Rieske [2Fe-2S] iron-sulphur domain"/>
    <property type="match status" value="1"/>
</dbReference>
<protein>
    <submittedName>
        <fullName evidence="7">Rieske (2Fe-2S) region</fullName>
    </submittedName>
</protein>
<dbReference type="GO" id="GO:0046872">
    <property type="term" value="F:metal ion binding"/>
    <property type="evidence" value="ECO:0007669"/>
    <property type="project" value="UniProtKB-KW"/>
</dbReference>
<keyword evidence="5" id="KW-0411">Iron-sulfur</keyword>
<dbReference type="RefSeq" id="WP_011614200.1">
    <property type="nucleotide sequence ID" value="NC_008312.1"/>
</dbReference>
<evidence type="ECO:0000256" key="2">
    <source>
        <dbReference type="ARBA" id="ARBA00022723"/>
    </source>
</evidence>
<dbReference type="eggNOG" id="COG4638">
    <property type="taxonomic scope" value="Bacteria"/>
</dbReference>
<dbReference type="InterPro" id="IPR044043">
    <property type="entry name" value="VanA_C_cat"/>
</dbReference>
<dbReference type="Pfam" id="PF00355">
    <property type="entry name" value="Rieske"/>
    <property type="match status" value="1"/>
</dbReference>
<evidence type="ECO:0000313" key="7">
    <source>
        <dbReference type="EMBL" id="ABG53906.1"/>
    </source>
</evidence>
<dbReference type="Pfam" id="PF19112">
    <property type="entry name" value="VanA_C"/>
    <property type="match status" value="1"/>
</dbReference>
<feature type="domain" description="Rieske" evidence="6">
    <location>
        <begin position="34"/>
        <end position="137"/>
    </location>
</feature>
<proteinExistence type="predicted"/>
<dbReference type="CDD" id="cd03469">
    <property type="entry name" value="Rieske_RO_Alpha_N"/>
    <property type="match status" value="1"/>
</dbReference>
<evidence type="ECO:0000256" key="1">
    <source>
        <dbReference type="ARBA" id="ARBA00022714"/>
    </source>
</evidence>
<dbReference type="HOGENOM" id="CLU_039484_2_0_3"/>
<dbReference type="PANTHER" id="PTHR21266">
    <property type="entry name" value="IRON-SULFUR DOMAIN CONTAINING PROTEIN"/>
    <property type="match status" value="1"/>
</dbReference>
<name>Q10V18_TRIEI</name>
<dbReference type="EMBL" id="CP000393">
    <property type="protein sequence ID" value="ABG53906.1"/>
    <property type="molecule type" value="Genomic_DNA"/>
</dbReference>
<evidence type="ECO:0000259" key="6">
    <source>
        <dbReference type="PROSITE" id="PS51296"/>
    </source>
</evidence>
<gene>
    <name evidence="7" type="ordered locus">Tery_4992</name>
</gene>
<dbReference type="GO" id="GO:0004497">
    <property type="term" value="F:monooxygenase activity"/>
    <property type="evidence" value="ECO:0007669"/>
    <property type="project" value="UniProtKB-ARBA"/>
</dbReference>
<accession>Q10V18</accession>
<dbReference type="STRING" id="203124.Tery_4992"/>
<dbReference type="Gene3D" id="3.90.380.10">
    <property type="entry name" value="Naphthalene 1,2-dioxygenase Alpha Subunit, Chain A, domain 1"/>
    <property type="match status" value="1"/>
</dbReference>
<evidence type="ECO:0000256" key="5">
    <source>
        <dbReference type="ARBA" id="ARBA00023014"/>
    </source>
</evidence>
<evidence type="ECO:0000256" key="4">
    <source>
        <dbReference type="ARBA" id="ARBA00023004"/>
    </source>
</evidence>
<organism evidence="7">
    <name type="scientific">Trichodesmium erythraeum (strain IMS101)</name>
    <dbReference type="NCBI Taxonomy" id="203124"/>
    <lineage>
        <taxon>Bacteria</taxon>
        <taxon>Bacillati</taxon>
        <taxon>Cyanobacteriota</taxon>
        <taxon>Cyanophyceae</taxon>
        <taxon>Oscillatoriophycideae</taxon>
        <taxon>Oscillatoriales</taxon>
        <taxon>Microcoleaceae</taxon>
        <taxon>Trichodesmium</taxon>
    </lineage>
</organism>
<dbReference type="OrthoDB" id="477744at2"/>
<dbReference type="InterPro" id="IPR050584">
    <property type="entry name" value="Cholesterol_7-desaturase"/>
</dbReference>